<dbReference type="CDD" id="cd17923">
    <property type="entry name" value="DEXHc_Hrq1-like"/>
    <property type="match status" value="1"/>
</dbReference>
<dbReference type="SMART" id="SM00487">
    <property type="entry name" value="DEXDc"/>
    <property type="match status" value="1"/>
</dbReference>
<feature type="domain" description="Helicase ATP-binding" evidence="3">
    <location>
        <begin position="144"/>
        <end position="354"/>
    </location>
</feature>
<dbReference type="SMART" id="SM00490">
    <property type="entry name" value="HELICc"/>
    <property type="match status" value="1"/>
</dbReference>
<dbReference type="InterPro" id="IPR011545">
    <property type="entry name" value="DEAD/DEAH_box_helicase_dom"/>
</dbReference>
<keyword evidence="6" id="KW-1185">Reference proteome</keyword>
<proteinExistence type="predicted"/>
<dbReference type="GO" id="GO:0006289">
    <property type="term" value="P:nucleotide-excision repair"/>
    <property type="evidence" value="ECO:0007669"/>
    <property type="project" value="TreeGrafter"/>
</dbReference>
<dbReference type="Proteomes" id="UP000215148">
    <property type="component" value="Chromosome 2"/>
</dbReference>
<feature type="domain" description="Helicase C-terminal" evidence="4">
    <location>
        <begin position="1040"/>
        <end position="1212"/>
    </location>
</feature>
<dbReference type="Pfam" id="PF00271">
    <property type="entry name" value="Helicase_C"/>
    <property type="match status" value="1"/>
</dbReference>
<evidence type="ECO:0000259" key="3">
    <source>
        <dbReference type="PROSITE" id="PS51192"/>
    </source>
</evidence>
<reference evidence="5 6" key="1">
    <citation type="submission" date="2017-08" db="EMBL/GenBank/DDBJ databases">
        <title>The Vibrio qinghaiensis sp.-Q67 is a luminous bacteria isolated firstly from Qinghai lake, Qinghai province, China, which has been proved to be very sensitive to detect environmental and food pollutants. Therefore, complete genome analysis of V. qinghaiensis sp.-Q67 highlights the potential application of this strain on detection of hazards in the contaminated environments.</title>
        <authorList>
            <person name="Gong L."/>
        </authorList>
    </citation>
    <scope>NUCLEOTIDE SEQUENCE [LARGE SCALE GENOMIC DNA]</scope>
    <source>
        <strain evidence="5 6">Q67</strain>
    </source>
</reference>
<dbReference type="GO" id="GO:0005524">
    <property type="term" value="F:ATP binding"/>
    <property type="evidence" value="ECO:0007669"/>
    <property type="project" value="UniProtKB-KW"/>
</dbReference>
<keyword evidence="2" id="KW-0067">ATP-binding</keyword>
<sequence length="2138" mass="242945">MRQPKSINFSALYEDLTSVTSQAVINRLRLNNPSLRAFLREEFKPQFGRGNDFFAQPVFEATFGWRPADKKYNLSGLQQQGMIAPSLVNNLVSPPMPFPESDDEREEYVRRGITEDRCFEDIQEDYTWPIDRPPYAHQYEAWSHLTSDTTKSVVVTSGTGSGKTECFLVPLLNDLAKQASKSTDDLVGTQAIFLYPLNALINSQRERLSAWTRGFAGKVKFSLYNGETPESESDNNKKSKGQNKAPEQLFYRKDIWKTPPPILVTNATMLEYMLVRQKDRPLIEKSKGKLKWIVLDEAHTYVGSQAAEISLLLRRVMHAFGVEPENVRFVATSATIGDKADQDKTNEKLQEFLAKLAGVRTEQVVVVNGHRLIPPIKKPFSQTSFQMDKARTLSSGDLYDYLSQYPTLLKLRTILTEMPLSLGEIVKVVWPEKDVIEIHDQKKALELIDLATTAYPNGDEKREQAFLPVRAHIFHRAQRGLWACADPECCNKKGTALETGWEFGKVYTQEKRHCDGDCGAPVFELTHCIDYGTPSLTAVKTTAEAGIKYLEGREVDLLDDYADEVEDSGEQDEEELLETEFEANVQLFGKSLAKGNHFDKLGCTTAYIERSSNRIHDSWQENTLAVFYNQSDRLDGVRCACCNKVEKTPNTTFKRAILGSPFLMGSLVPAMLRHIPSDNPYDMKGKRLITFTDSRQGTARFSAKMQLDSERNWARGWIYRQVLTKKQSNSILTVEEELAVQTLKNAGLSSEMIARTVPSYGAMLTPSLLDWSEAKDLLAKEPTIQLLSGEFLNELEDEAKEKVQEKLPGEYSLRSEKLGEAKELAHLFLLREFSRRAKTANNLESMGLVKLCYPDIENLISDDLCPEWQQLGFGLQDWKDYLKICLDFYVRENTFVDMQPYQCDWMGAKIMPRLLKPSDFEPIEEFEKKVYRKWPKVNNGSQHRLVRLIEIAKEIDAKEQEGLLNPILEFAWKTLTQKLNLLVSHTRIERKTGNEVTGYHLAFNEKIKFEHITKAWVCPVTQRWLDTTFRGLSPYTKTGSVRRDVECLNGPFDISIPDIQFYDDETKQALNHWLENDKEIVRYKNDGTWSDVHDGVIKGIPLIRACEHSAQQSSSSLQAFEKAFKKDHLNVLSCSTTMEMGVDIGSLSMVAMNNVPPGPANYLQRAGRAGRRKESTALALTFCKATPHGERVFAEPKWPFITPISVPKVALDSPTIVQRHVNAFLLASYLSDILKKTNDLVKMQAAKFFKEEAAQSKAQGFIDWCLTDVNDDEFVIKGLNALKFDSAFSGYSSKALIERTVAAMESSMTSWLSQHEALSNQISCAQGGVDDFGAKRKLERQLKRFEKNYLLSELSATNFLPGYGFPTGVVTLVTNNRNERREDAYIKHSYPSRSLDVALREYAPGADIVVNGAVYQSQGLQLNWKMPFGENEIKEDQLLKYQWECKNCSNIGVESYTVDRKKHRCNACGHSHLVWNEFIVPSGFIVDYNKPLNNNYAQPHYAPYKEGKISINDTDWQMLSDTSLGRFRISESGSIFHYNDGNGGGYALCWCCGKAEALAIEKKGNKITQQGTPQIAKSHRRLQGTKVSDSLKCESSSRPWSIKQSKVSGTDNQVVVPFILGYPQTTGMFELQLKHPRSGVWINDEKWMYTLGAALRQLLCLEKGITTQEIGLSIRSRKTEDGDSVTSLFMYDLATQGAGFSTSIPELFNTLMGRVIGYLESCTQKCESACHACLLDYDTQHQVKVLNRNYLIEELVSSQFIEKLSLPKEMQFFGHRSQAELLNAQQVIHRNINVVSGIDFYISDTNWSWSDWPVRLLMLSMLNKQQRVRIMLTENVAQSIDSDLAWEIQKRTTSDVEWYIAEFEKSLENSAFPLMSLYKNNRTIWYATNDNSQLSANAGWGNSKHSCLVKSSYFESKIMLRSFDLQSLSRASELNNSGVTIIENIDEQLDVNVQSFGKEFVEFLFTNVEGLKEQLHDNVEKIEYFDKYIVSPISAHLIVNVLASLKRAIGSFTAEVMTAEPKQDHRGRSPYCVADNFYDDGSLPEFINTLGRQFNLAVYSEVCEPRNMPHGRSMVIHLSDNSIVKLIFDQGMGYWTNRRVYSRERFDFDDVNYEATEASKWNFSVKSADHDSYIVVQR</sequence>
<dbReference type="Pfam" id="PF09369">
    <property type="entry name" value="MZB"/>
    <property type="match status" value="1"/>
</dbReference>
<organism evidence="5 6">
    <name type="scientific">Vibrio qinghaiensis</name>
    <dbReference type="NCBI Taxonomy" id="2025808"/>
    <lineage>
        <taxon>Bacteria</taxon>
        <taxon>Pseudomonadati</taxon>
        <taxon>Pseudomonadota</taxon>
        <taxon>Gammaproteobacteria</taxon>
        <taxon>Vibrionales</taxon>
        <taxon>Vibrionaceae</taxon>
        <taxon>Vibrio</taxon>
    </lineage>
</organism>
<dbReference type="InterPro" id="IPR014001">
    <property type="entry name" value="Helicase_ATP-bd"/>
</dbReference>
<dbReference type="KEGG" id="vqi:CCZ37_14415"/>
<gene>
    <name evidence="5" type="ORF">CCZ37_14415</name>
</gene>
<dbReference type="GO" id="GO:0036297">
    <property type="term" value="P:interstrand cross-link repair"/>
    <property type="evidence" value="ECO:0007669"/>
    <property type="project" value="TreeGrafter"/>
</dbReference>
<evidence type="ECO:0000256" key="1">
    <source>
        <dbReference type="ARBA" id="ARBA00022741"/>
    </source>
</evidence>
<dbReference type="RefSeq" id="WP_094502098.1">
    <property type="nucleotide sequence ID" value="NZ_CAWNHI010000002.1"/>
</dbReference>
<dbReference type="InterPro" id="IPR018973">
    <property type="entry name" value="MZB"/>
</dbReference>
<keyword evidence="5" id="KW-0378">Hydrolase</keyword>
<dbReference type="PANTHER" id="PTHR47957">
    <property type="entry name" value="ATP-DEPENDENT HELICASE HRQ1"/>
    <property type="match status" value="1"/>
</dbReference>
<name>A0A223N437_9VIBR</name>
<evidence type="ECO:0000313" key="5">
    <source>
        <dbReference type="EMBL" id="ASU24486.1"/>
    </source>
</evidence>
<evidence type="ECO:0000256" key="2">
    <source>
        <dbReference type="ARBA" id="ARBA00022840"/>
    </source>
</evidence>
<dbReference type="Gene3D" id="3.40.50.300">
    <property type="entry name" value="P-loop containing nucleotide triphosphate hydrolases"/>
    <property type="match status" value="2"/>
</dbReference>
<dbReference type="PANTHER" id="PTHR47957:SF3">
    <property type="entry name" value="ATP-DEPENDENT HELICASE HRQ1"/>
    <property type="match status" value="1"/>
</dbReference>
<evidence type="ECO:0000259" key="4">
    <source>
        <dbReference type="PROSITE" id="PS51194"/>
    </source>
</evidence>
<dbReference type="PROSITE" id="PS51192">
    <property type="entry name" value="HELICASE_ATP_BIND_1"/>
    <property type="match status" value="1"/>
</dbReference>
<dbReference type="InterPro" id="IPR001650">
    <property type="entry name" value="Helicase_C-like"/>
</dbReference>
<dbReference type="GO" id="GO:0043138">
    <property type="term" value="F:3'-5' DNA helicase activity"/>
    <property type="evidence" value="ECO:0007669"/>
    <property type="project" value="TreeGrafter"/>
</dbReference>
<dbReference type="PROSITE" id="PS51194">
    <property type="entry name" value="HELICASE_CTER"/>
    <property type="match status" value="1"/>
</dbReference>
<dbReference type="Pfam" id="PF00270">
    <property type="entry name" value="DEAD"/>
    <property type="match status" value="1"/>
</dbReference>
<accession>A0A223N437</accession>
<dbReference type="GO" id="GO:0003676">
    <property type="term" value="F:nucleic acid binding"/>
    <property type="evidence" value="ECO:0007669"/>
    <property type="project" value="InterPro"/>
</dbReference>
<keyword evidence="1" id="KW-0547">Nucleotide-binding</keyword>
<keyword evidence="5" id="KW-0347">Helicase</keyword>
<evidence type="ECO:0000313" key="6">
    <source>
        <dbReference type="Proteomes" id="UP000215148"/>
    </source>
</evidence>
<dbReference type="EMBL" id="CP022742">
    <property type="protein sequence ID" value="ASU24486.1"/>
    <property type="molecule type" value="Genomic_DNA"/>
</dbReference>
<protein>
    <submittedName>
        <fullName evidence="5">DEAD/DEAH box helicase</fullName>
    </submittedName>
</protein>
<dbReference type="InterPro" id="IPR027417">
    <property type="entry name" value="P-loop_NTPase"/>
</dbReference>
<dbReference type="SUPFAM" id="SSF52540">
    <property type="entry name" value="P-loop containing nucleoside triphosphate hydrolases"/>
    <property type="match status" value="2"/>
</dbReference>